<proteinExistence type="predicted"/>
<dbReference type="KEGG" id="lbi:LEPBI_I2197"/>
<sequence>MCYNNCINKPNYANAFSFFTTAVDHQISSKIQSECLKECSNTICYKNAI</sequence>
<name>B0ST56_LEPBP</name>
<dbReference type="HOGENOM" id="CLU_3137231_0_0_12"/>
<gene>
    <name evidence="1" type="ordered locus">LEPBI_I2197</name>
</gene>
<dbReference type="Proteomes" id="UP000001847">
    <property type="component" value="Chromosome I"/>
</dbReference>
<evidence type="ECO:0000313" key="1">
    <source>
        <dbReference type="EMBL" id="ABZ98296.1"/>
    </source>
</evidence>
<protein>
    <submittedName>
        <fullName evidence="1">Uncharacterized protein</fullName>
    </submittedName>
</protein>
<dbReference type="AlphaFoldDB" id="B0ST56"/>
<evidence type="ECO:0000313" key="2">
    <source>
        <dbReference type="Proteomes" id="UP000001847"/>
    </source>
</evidence>
<dbReference type="STRING" id="456481.LEPBI_I2197"/>
<keyword evidence="2" id="KW-1185">Reference proteome</keyword>
<reference evidence="1 2" key="1">
    <citation type="journal article" date="2008" name="PLoS ONE">
        <title>Genome sequence of the saprophyte Leptospira biflexa provides insights into the evolution of Leptospira and the pathogenesis of leptospirosis.</title>
        <authorList>
            <person name="Picardeau M."/>
            <person name="Bulach D.M."/>
            <person name="Bouchier C."/>
            <person name="Zuerner R.L."/>
            <person name="Zidane N."/>
            <person name="Wilson P.J."/>
            <person name="Creno S."/>
            <person name="Kuczek E.S."/>
            <person name="Bommezzadri S."/>
            <person name="Davis J.C."/>
            <person name="McGrath A."/>
            <person name="Johnson M.J."/>
            <person name="Boursaux-Eude C."/>
            <person name="Seemann T."/>
            <person name="Rouy Z."/>
            <person name="Coppel R.L."/>
            <person name="Rood J.I."/>
            <person name="Lajus A."/>
            <person name="Davies J.K."/>
            <person name="Medigue C."/>
            <person name="Adler B."/>
        </authorList>
    </citation>
    <scope>NUCLEOTIDE SEQUENCE [LARGE SCALE GENOMIC DNA]</scope>
    <source>
        <strain evidence="2">Patoc 1 / ATCC 23582 / Paris</strain>
    </source>
</reference>
<accession>B0ST56</accession>
<organism evidence="1 2">
    <name type="scientific">Leptospira biflexa serovar Patoc (strain Patoc 1 / ATCC 23582 / Paris)</name>
    <dbReference type="NCBI Taxonomy" id="456481"/>
    <lineage>
        <taxon>Bacteria</taxon>
        <taxon>Pseudomonadati</taxon>
        <taxon>Spirochaetota</taxon>
        <taxon>Spirochaetia</taxon>
        <taxon>Leptospirales</taxon>
        <taxon>Leptospiraceae</taxon>
        <taxon>Leptospira</taxon>
    </lineage>
</organism>
<dbReference type="EMBL" id="CP000786">
    <property type="protein sequence ID" value="ABZ98296.1"/>
    <property type="molecule type" value="Genomic_DNA"/>
</dbReference>